<protein>
    <recommendedName>
        <fullName evidence="2">Death domain-containing protein</fullName>
    </recommendedName>
</protein>
<feature type="domain" description="Death" evidence="2">
    <location>
        <begin position="1039"/>
        <end position="1122"/>
    </location>
</feature>
<dbReference type="Proteomes" id="UP000828390">
    <property type="component" value="Unassembled WGS sequence"/>
</dbReference>
<evidence type="ECO:0000313" key="3">
    <source>
        <dbReference type="EMBL" id="KAH3830605.1"/>
    </source>
</evidence>
<dbReference type="EMBL" id="JAIWYP010000004">
    <property type="protein sequence ID" value="KAH3830605.1"/>
    <property type="molecule type" value="Genomic_DNA"/>
</dbReference>
<accession>A0A9D4H8U2</accession>
<dbReference type="AlphaFoldDB" id="A0A9D4H8U2"/>
<feature type="region of interest" description="Disordered" evidence="1">
    <location>
        <begin position="798"/>
        <end position="817"/>
    </location>
</feature>
<dbReference type="PROSITE" id="PS50017">
    <property type="entry name" value="DEATH_DOMAIN"/>
    <property type="match status" value="1"/>
</dbReference>
<dbReference type="Pfam" id="PF00531">
    <property type="entry name" value="Death"/>
    <property type="match status" value="1"/>
</dbReference>
<dbReference type="InterPro" id="IPR000488">
    <property type="entry name" value="Death_dom"/>
</dbReference>
<organism evidence="3 4">
    <name type="scientific">Dreissena polymorpha</name>
    <name type="common">Zebra mussel</name>
    <name type="synonym">Mytilus polymorpha</name>
    <dbReference type="NCBI Taxonomy" id="45954"/>
    <lineage>
        <taxon>Eukaryota</taxon>
        <taxon>Metazoa</taxon>
        <taxon>Spiralia</taxon>
        <taxon>Lophotrochozoa</taxon>
        <taxon>Mollusca</taxon>
        <taxon>Bivalvia</taxon>
        <taxon>Autobranchia</taxon>
        <taxon>Heteroconchia</taxon>
        <taxon>Euheterodonta</taxon>
        <taxon>Imparidentia</taxon>
        <taxon>Neoheterodontei</taxon>
        <taxon>Myida</taxon>
        <taxon>Dreissenoidea</taxon>
        <taxon>Dreissenidae</taxon>
        <taxon>Dreissena</taxon>
    </lineage>
</organism>
<dbReference type="SUPFAM" id="SSF54236">
    <property type="entry name" value="Ubiquitin-like"/>
    <property type="match status" value="2"/>
</dbReference>
<keyword evidence="4" id="KW-1185">Reference proteome</keyword>
<comment type="caution">
    <text evidence="3">The sequence shown here is derived from an EMBL/GenBank/DDBJ whole genome shotgun (WGS) entry which is preliminary data.</text>
</comment>
<evidence type="ECO:0000256" key="1">
    <source>
        <dbReference type="SAM" id="MobiDB-lite"/>
    </source>
</evidence>
<feature type="compositionally biased region" description="Low complexity" evidence="1">
    <location>
        <begin position="805"/>
        <end position="817"/>
    </location>
</feature>
<sequence>MESDDERSQTNSRSLGDFMYRPTQIRLGLGSTMFDDLHYSQMSQHHILDMRKSQVFTVSEAGPQVKATLTDEQLKVTLSKAYDTTVEKVIIEHLKMKIESSAVRTIAIILPENLPTIPYRNLLIEAYADDERSPRILCGLWKSDATINEFRQRLMEFLGWKWIALCIDGRILCDSFSCEQSDSLAPTKIQAYQFGPLKVTLVYNSKRDSEHRFTYMLNGTKTVMEAKMEILAKNAGELEAIAESKGQTLHLCIRDNILEDDVCLGVALRGLRDESVGVHFASEDAITVYLKLSKELRMKQSLLIVPRQCSTAYLREKIGKLSACQPKSIKLVFNEKLMDEHEDLSETYDINWKSGCIVNVGLKKQKTLKIKNPKSNKDLVVKMYMLESVDKLMENISEKWKFDRLTMCLYCRNIPMKCNSLLQHYPIKNNMQLELKLFPNRIAIQVRIIFKKQRLNLVIEDSTQTTVEDLLTYCAVKLQYSRKYSRAILQNKCLTAEAFLKDEGFCTGDRVLIVFFDDPLGGNNELMPVFLSDGHGHTVSRCGKVAGGVLLLASKSKLMPPLVNTFENGYFPRGIDLHDEVMDLTGEKKAPLCEKTKPKEKKQSDDSIKDMKQKFLQRSKSVMDALKQDIHHQIGSLFPPETKAGSFQKKSSGTSLYKQDVHAALLTNKPREFQVEKEDTGSKNTNSEMFYLSSDSQTGIALPEPLEQCSSSSESDLPAKCLRSSESDLPDKCLHSDEKPRKSGDMCEKNVVYTQNEDLDVNNTNAEKVMDQFPDSIDINEIENDGVLTLVPEGSIKSQSEHISSDQTNNKSQNTSSSNVLLKTKVECIIDCAKYIKSELSNATPYDLNSCLPLKQSENYNIISTQDYVIHAEGMEAGAESIKSSTVQMPSTTSNVSGSQFAPITSPSRNIDGQIQIRHIAGHQNMSSFTDSDKSRTSTPNPHCWQDMSVIGHNNCPTCGCQQVQLSMNSWNQFVGQCSFVRRKLFQGTCQRPRIHCISEGDADHHCAETCLHRSHTYPEFTVDLLAQAREFLDTSGISPNLMLKVSNLVGNEWKTVLRRLGVNDTLIDNFDHQFPTIKEKLYQGLLHWKRSNGIAATFNILETCLKESGLTYVAEQISGNFTT</sequence>
<dbReference type="InterPro" id="IPR011029">
    <property type="entry name" value="DEATH-like_dom_sf"/>
</dbReference>
<dbReference type="Gene3D" id="1.10.533.10">
    <property type="entry name" value="Death Domain, Fas"/>
    <property type="match status" value="1"/>
</dbReference>
<feature type="region of interest" description="Disordered" evidence="1">
    <location>
        <begin position="706"/>
        <end position="747"/>
    </location>
</feature>
<dbReference type="InterPro" id="IPR029071">
    <property type="entry name" value="Ubiquitin-like_domsf"/>
</dbReference>
<name>A0A9D4H8U2_DREPO</name>
<evidence type="ECO:0000313" key="4">
    <source>
        <dbReference type="Proteomes" id="UP000828390"/>
    </source>
</evidence>
<gene>
    <name evidence="3" type="ORF">DPMN_103850</name>
</gene>
<feature type="compositionally biased region" description="Basic and acidic residues" evidence="1">
    <location>
        <begin position="723"/>
        <end position="747"/>
    </location>
</feature>
<evidence type="ECO:0000259" key="2">
    <source>
        <dbReference type="PROSITE" id="PS50017"/>
    </source>
</evidence>
<reference evidence="3" key="2">
    <citation type="submission" date="2020-11" db="EMBL/GenBank/DDBJ databases">
        <authorList>
            <person name="McCartney M.A."/>
            <person name="Auch B."/>
            <person name="Kono T."/>
            <person name="Mallez S."/>
            <person name="Becker A."/>
            <person name="Gohl D.M."/>
            <person name="Silverstein K.A.T."/>
            <person name="Koren S."/>
            <person name="Bechman K.B."/>
            <person name="Herman A."/>
            <person name="Abrahante J.E."/>
            <person name="Garbe J."/>
        </authorList>
    </citation>
    <scope>NUCLEOTIDE SEQUENCE</scope>
    <source>
        <strain evidence="3">Duluth1</strain>
        <tissue evidence="3">Whole animal</tissue>
    </source>
</reference>
<proteinExistence type="predicted"/>
<dbReference type="SUPFAM" id="SSF47986">
    <property type="entry name" value="DEATH domain"/>
    <property type="match status" value="1"/>
</dbReference>
<reference evidence="3" key="1">
    <citation type="journal article" date="2019" name="bioRxiv">
        <title>The Genome of the Zebra Mussel, Dreissena polymorpha: A Resource for Invasive Species Research.</title>
        <authorList>
            <person name="McCartney M.A."/>
            <person name="Auch B."/>
            <person name="Kono T."/>
            <person name="Mallez S."/>
            <person name="Zhang Y."/>
            <person name="Obille A."/>
            <person name="Becker A."/>
            <person name="Abrahante J.E."/>
            <person name="Garbe J."/>
            <person name="Badalamenti J.P."/>
            <person name="Herman A."/>
            <person name="Mangelson H."/>
            <person name="Liachko I."/>
            <person name="Sullivan S."/>
            <person name="Sone E.D."/>
            <person name="Koren S."/>
            <person name="Silverstein K.A.T."/>
            <person name="Beckman K.B."/>
            <person name="Gohl D.M."/>
        </authorList>
    </citation>
    <scope>NUCLEOTIDE SEQUENCE</scope>
    <source>
        <strain evidence="3">Duluth1</strain>
        <tissue evidence="3">Whole animal</tissue>
    </source>
</reference>
<dbReference type="CDD" id="cd01670">
    <property type="entry name" value="Death"/>
    <property type="match status" value="1"/>
</dbReference>
<dbReference type="GO" id="GO:0007165">
    <property type="term" value="P:signal transduction"/>
    <property type="evidence" value="ECO:0007669"/>
    <property type="project" value="InterPro"/>
</dbReference>